<dbReference type="RefSeq" id="WP_397719105.1">
    <property type="nucleotide sequence ID" value="NZ_JBIRGN010000020.1"/>
</dbReference>
<keyword evidence="2" id="KW-1185">Reference proteome</keyword>
<dbReference type="Proteomes" id="UP001610818">
    <property type="component" value="Unassembled WGS sequence"/>
</dbReference>
<reference evidence="1 2" key="1">
    <citation type="submission" date="2024-10" db="EMBL/GenBank/DDBJ databases">
        <title>The Natural Products Discovery Center: Release of the First 8490 Sequenced Strains for Exploring Actinobacteria Biosynthetic Diversity.</title>
        <authorList>
            <person name="Kalkreuter E."/>
            <person name="Kautsar S.A."/>
            <person name="Yang D."/>
            <person name="Bader C.D."/>
            <person name="Teijaro C.N."/>
            <person name="Fluegel L."/>
            <person name="Davis C.M."/>
            <person name="Simpson J.R."/>
            <person name="Lauterbach L."/>
            <person name="Steele A.D."/>
            <person name="Gui C."/>
            <person name="Meng S."/>
            <person name="Li G."/>
            <person name="Viehrig K."/>
            <person name="Ye F."/>
            <person name="Su P."/>
            <person name="Kiefer A.F."/>
            <person name="Nichols A."/>
            <person name="Cepeda A.J."/>
            <person name="Yan W."/>
            <person name="Fan B."/>
            <person name="Jiang Y."/>
            <person name="Adhikari A."/>
            <person name="Zheng C.-J."/>
            <person name="Schuster L."/>
            <person name="Cowan T.M."/>
            <person name="Smanski M.J."/>
            <person name="Chevrette M.G."/>
            <person name="De Carvalho L.P.S."/>
            <person name="Shen B."/>
        </authorList>
    </citation>
    <scope>NUCLEOTIDE SEQUENCE [LARGE SCALE GENOMIC DNA]</scope>
    <source>
        <strain evidence="1 2">NPDC017990</strain>
    </source>
</reference>
<evidence type="ECO:0000313" key="1">
    <source>
        <dbReference type="EMBL" id="MFH8551974.1"/>
    </source>
</evidence>
<name>A0ABW7R5J6_9ACTN</name>
<dbReference type="EMBL" id="JBIRGQ010000020">
    <property type="protein sequence ID" value="MFH8551974.1"/>
    <property type="molecule type" value="Genomic_DNA"/>
</dbReference>
<evidence type="ECO:0008006" key="3">
    <source>
        <dbReference type="Google" id="ProtNLM"/>
    </source>
</evidence>
<comment type="caution">
    <text evidence="1">The sequence shown here is derived from an EMBL/GenBank/DDBJ whole genome shotgun (WGS) entry which is preliminary data.</text>
</comment>
<evidence type="ECO:0000313" key="2">
    <source>
        <dbReference type="Proteomes" id="UP001610818"/>
    </source>
</evidence>
<proteinExistence type="predicted"/>
<protein>
    <recommendedName>
        <fullName evidence="3">Methyltransferase</fullName>
    </recommendedName>
</protein>
<accession>A0ABW7R5J6</accession>
<organism evidence="1 2">
    <name type="scientific">Streptomyces longisporoflavus</name>
    <dbReference type="NCBI Taxonomy" id="28044"/>
    <lineage>
        <taxon>Bacteria</taxon>
        <taxon>Bacillati</taxon>
        <taxon>Actinomycetota</taxon>
        <taxon>Actinomycetes</taxon>
        <taxon>Kitasatosporales</taxon>
        <taxon>Streptomycetaceae</taxon>
        <taxon>Streptomyces</taxon>
    </lineage>
</organism>
<gene>
    <name evidence="1" type="ORF">ACH4F9_44085</name>
</gene>
<sequence>MILPHTPGPTRRRASADALLLAERLAAPHTRSFLEPFLHDADEAIAEAGLRPVGGRRIACPFGYAELDAAVRGLLSIELFHPAMEHSGEDLVTEELTEILRPYVRRDGTVWIPNVLRYTLGQHVH</sequence>